<sequence>MTQGAVKAKTIAGCPLPPDGLREAALPIVEFDLSVTRLYRIHRRIYDPIFYNRRSNSTRIYRFDSPDDSFGVLYASPSFDVCMAETIMRDRYLGVNASEPRYVDERDLAERSIATLGFGAARSLRLADLTGPLWQFGFDAQVLSVSDYTAPNQWSAAIHDNIGNLDGIYFRSRYLSAASVAVFGDRAQLVQKGASVPLHLHPETPGFLERFQIGIADPGGEAWMAPEQ</sequence>
<accession>A0A1G7NVX1</accession>
<dbReference type="SMART" id="SM00953">
    <property type="entry name" value="RES"/>
    <property type="match status" value="1"/>
</dbReference>
<evidence type="ECO:0000259" key="1">
    <source>
        <dbReference type="SMART" id="SM00953"/>
    </source>
</evidence>
<proteinExistence type="predicted"/>
<dbReference type="Pfam" id="PF08808">
    <property type="entry name" value="RES"/>
    <property type="match status" value="1"/>
</dbReference>
<organism evidence="2 3">
    <name type="scientific">Paraburkholderia phenazinium</name>
    <dbReference type="NCBI Taxonomy" id="60549"/>
    <lineage>
        <taxon>Bacteria</taxon>
        <taxon>Pseudomonadati</taxon>
        <taxon>Pseudomonadota</taxon>
        <taxon>Betaproteobacteria</taxon>
        <taxon>Burkholderiales</taxon>
        <taxon>Burkholderiaceae</taxon>
        <taxon>Paraburkholderia</taxon>
    </lineage>
</organism>
<dbReference type="AlphaFoldDB" id="A0A1G7NVX1"/>
<dbReference type="OrthoDB" id="425502at2"/>
<name>A0A1G7NVX1_9BURK</name>
<gene>
    <name evidence="2" type="ORF">SAMN05216466_10152</name>
</gene>
<dbReference type="InterPro" id="IPR014914">
    <property type="entry name" value="RES_dom"/>
</dbReference>
<protein>
    <submittedName>
        <fullName evidence="2">RES domain-containing protein</fullName>
    </submittedName>
</protein>
<dbReference type="Proteomes" id="UP000199706">
    <property type="component" value="Unassembled WGS sequence"/>
</dbReference>
<evidence type="ECO:0000313" key="3">
    <source>
        <dbReference type="Proteomes" id="UP000199706"/>
    </source>
</evidence>
<dbReference type="EMBL" id="FNCJ01000001">
    <property type="protein sequence ID" value="SDF78037.1"/>
    <property type="molecule type" value="Genomic_DNA"/>
</dbReference>
<feature type="domain" description="RES" evidence="1">
    <location>
        <begin position="51"/>
        <end position="195"/>
    </location>
</feature>
<evidence type="ECO:0000313" key="2">
    <source>
        <dbReference type="EMBL" id="SDF78037.1"/>
    </source>
</evidence>
<reference evidence="2 3" key="1">
    <citation type="submission" date="2016-10" db="EMBL/GenBank/DDBJ databases">
        <authorList>
            <person name="de Groot N.N."/>
        </authorList>
    </citation>
    <scope>NUCLEOTIDE SEQUENCE [LARGE SCALE GENOMIC DNA]</scope>
    <source>
        <strain evidence="2 3">LMG 2247</strain>
    </source>
</reference>